<evidence type="ECO:0000256" key="4">
    <source>
        <dbReference type="ARBA" id="ARBA00023163"/>
    </source>
</evidence>
<dbReference type="SUPFAM" id="SSF46785">
    <property type="entry name" value="Winged helix' DNA-binding domain"/>
    <property type="match status" value="1"/>
</dbReference>
<comment type="similarity">
    <text evidence="1">Belongs to the LysR transcriptional regulatory family.</text>
</comment>
<protein>
    <submittedName>
        <fullName evidence="6">DNA-binding transcriptional LysR family regulator</fullName>
    </submittedName>
</protein>
<dbReference type="EMBL" id="JAUTBB010000001">
    <property type="protein sequence ID" value="MDQ1119265.1"/>
    <property type="molecule type" value="Genomic_DNA"/>
</dbReference>
<reference evidence="6" key="1">
    <citation type="submission" date="2023-07" db="EMBL/GenBank/DDBJ databases">
        <title>Functional and genomic diversity of the sorghum phyllosphere microbiome.</title>
        <authorList>
            <person name="Shade A."/>
        </authorList>
    </citation>
    <scope>NUCLEOTIDE SEQUENCE</scope>
    <source>
        <strain evidence="6">SORGH_AS_0908</strain>
    </source>
</reference>
<accession>A0AAW8GDG9</accession>
<dbReference type="InterPro" id="IPR036390">
    <property type="entry name" value="WH_DNA-bd_sf"/>
</dbReference>
<evidence type="ECO:0000313" key="7">
    <source>
        <dbReference type="Proteomes" id="UP001234354"/>
    </source>
</evidence>
<sequence length="290" mass="30950">MTAMPRSTLEQWAVLRAIVREGGFAAAAVALNRSQSSVSYAVARLREALGVDLLTLEGRRAVLTPTGEALLAEATPLIDALEQVERRGRGIAGGEPVRVRLLVDVLFPRARLFDALAAFTARHPGIDIHLVQTVRQWPDEDLLARHEVAVLPAPGDQIGDATIVSVELLAVAAPGHPLAKARAPGRQRLRHVLAEIRGAQFESVRPPNQRVWLMNTVEGAADAVRRGLCFGWLPTDLIHEDLATGALVPLTLGAGSRRAIPLNLWKGSSEAAASQAVAALADLIRNGPAV</sequence>
<proteinExistence type="inferred from homology"/>
<dbReference type="AlphaFoldDB" id="A0AAW8GDG9"/>
<dbReference type="Proteomes" id="UP001234354">
    <property type="component" value="Unassembled WGS sequence"/>
</dbReference>
<dbReference type="InterPro" id="IPR036388">
    <property type="entry name" value="WH-like_DNA-bd_sf"/>
</dbReference>
<dbReference type="SUPFAM" id="SSF53850">
    <property type="entry name" value="Periplasmic binding protein-like II"/>
    <property type="match status" value="1"/>
</dbReference>
<dbReference type="Gene3D" id="1.10.10.10">
    <property type="entry name" value="Winged helix-like DNA-binding domain superfamily/Winged helix DNA-binding domain"/>
    <property type="match status" value="1"/>
</dbReference>
<keyword evidence="4" id="KW-0804">Transcription</keyword>
<organism evidence="6 7">
    <name type="scientific">Pseudoxanthomonas winnipegensis</name>
    <dbReference type="NCBI Taxonomy" id="2480810"/>
    <lineage>
        <taxon>Bacteria</taxon>
        <taxon>Pseudomonadati</taxon>
        <taxon>Pseudomonadota</taxon>
        <taxon>Gammaproteobacteria</taxon>
        <taxon>Lysobacterales</taxon>
        <taxon>Lysobacteraceae</taxon>
        <taxon>Pseudoxanthomonas</taxon>
    </lineage>
</organism>
<evidence type="ECO:0000259" key="5">
    <source>
        <dbReference type="PROSITE" id="PS50931"/>
    </source>
</evidence>
<dbReference type="InterPro" id="IPR000847">
    <property type="entry name" value="LysR_HTH_N"/>
</dbReference>
<dbReference type="Gene3D" id="3.40.190.290">
    <property type="match status" value="1"/>
</dbReference>
<dbReference type="Pfam" id="PF03466">
    <property type="entry name" value="LysR_substrate"/>
    <property type="match status" value="1"/>
</dbReference>
<dbReference type="InterPro" id="IPR005119">
    <property type="entry name" value="LysR_subst-bd"/>
</dbReference>
<dbReference type="GO" id="GO:0000976">
    <property type="term" value="F:transcription cis-regulatory region binding"/>
    <property type="evidence" value="ECO:0007669"/>
    <property type="project" value="TreeGrafter"/>
</dbReference>
<gene>
    <name evidence="6" type="ORF">QE383_001573</name>
</gene>
<dbReference type="PANTHER" id="PTHR30126:SF88">
    <property type="entry name" value="TRANSCRIPTIONAL REGULATOR-RELATED"/>
    <property type="match status" value="1"/>
</dbReference>
<evidence type="ECO:0000313" key="6">
    <source>
        <dbReference type="EMBL" id="MDQ1119265.1"/>
    </source>
</evidence>
<keyword evidence="3 6" id="KW-0238">DNA-binding</keyword>
<keyword evidence="2" id="KW-0805">Transcription regulation</keyword>
<dbReference type="PROSITE" id="PS50931">
    <property type="entry name" value="HTH_LYSR"/>
    <property type="match status" value="1"/>
</dbReference>
<comment type="caution">
    <text evidence="6">The sequence shown here is derived from an EMBL/GenBank/DDBJ whole genome shotgun (WGS) entry which is preliminary data.</text>
</comment>
<dbReference type="RefSeq" id="WP_306992304.1">
    <property type="nucleotide sequence ID" value="NZ_JAUTBB010000001.1"/>
</dbReference>
<evidence type="ECO:0000256" key="2">
    <source>
        <dbReference type="ARBA" id="ARBA00023015"/>
    </source>
</evidence>
<dbReference type="Pfam" id="PF00126">
    <property type="entry name" value="HTH_1"/>
    <property type="match status" value="1"/>
</dbReference>
<name>A0AAW8GDG9_9GAMM</name>
<feature type="domain" description="HTH lysR-type" evidence="5">
    <location>
        <begin position="8"/>
        <end position="64"/>
    </location>
</feature>
<evidence type="ECO:0000256" key="3">
    <source>
        <dbReference type="ARBA" id="ARBA00023125"/>
    </source>
</evidence>
<evidence type="ECO:0000256" key="1">
    <source>
        <dbReference type="ARBA" id="ARBA00009437"/>
    </source>
</evidence>
<dbReference type="PANTHER" id="PTHR30126">
    <property type="entry name" value="HTH-TYPE TRANSCRIPTIONAL REGULATOR"/>
    <property type="match status" value="1"/>
</dbReference>
<dbReference type="GO" id="GO:0003700">
    <property type="term" value="F:DNA-binding transcription factor activity"/>
    <property type="evidence" value="ECO:0007669"/>
    <property type="project" value="InterPro"/>
</dbReference>